<protein>
    <submittedName>
        <fullName evidence="3">Amidohydrolase family protein</fullName>
    </submittedName>
</protein>
<accession>A0A5C8I1M9</accession>
<sequence>MRRRGRLCRRGPPQRRYPDARTSVATTPGEPIVRFPSRRPPERPSLRGVLVPASLQSLPGLPLWDGDRTRGTATLSWQGDRITAVEETAPGASEYSVVPGLVDTHVHLDSSAGAPANDWLTWPLITPASERSLHVVSHARRAAASGVTTLRDLGGGEVQFSAARALAAGIIPGPRLLVHGPVGMTAGHGDLFTPPHYAHRPPVADSPDECRRLVRQWARSGADGIKIYTSGGVLSMGDKVGWRNQTEAEIAATVDEAHALGMLVAAHTHTAEGVDIALRFEVDSIEHGTGILERHWHTLLERNIPVAPTLLINDAIADRKIPVSDDAAEKGRAVVTERDANFTGAAAAGIRFVLGTDANGVMVRFGDQLEELRLMKQSFDWTSERAMRAGTSDAADAIGLAGKVGRLQPGQGADFLVVRGKPWEDIDDLTADNIVAVVARGELIAGALPA</sequence>
<dbReference type="CDD" id="cd01299">
    <property type="entry name" value="Met_dep_hydrolase_A"/>
    <property type="match status" value="1"/>
</dbReference>
<evidence type="ECO:0000313" key="4">
    <source>
        <dbReference type="Proteomes" id="UP000321034"/>
    </source>
</evidence>
<keyword evidence="3" id="KW-0378">Hydrolase</keyword>
<proteinExistence type="predicted"/>
<dbReference type="InterPro" id="IPR006680">
    <property type="entry name" value="Amidohydro-rel"/>
</dbReference>
<dbReference type="InterPro" id="IPR032466">
    <property type="entry name" value="Metal_Hydrolase"/>
</dbReference>
<dbReference type="EMBL" id="VRSV01000001">
    <property type="protein sequence ID" value="TXK12229.1"/>
    <property type="molecule type" value="Genomic_DNA"/>
</dbReference>
<name>A0A5C8I1M9_9MICO</name>
<keyword evidence="4" id="KW-1185">Reference proteome</keyword>
<organism evidence="3 4">
    <name type="scientific">Microbacterium hatanonis</name>
    <dbReference type="NCBI Taxonomy" id="404366"/>
    <lineage>
        <taxon>Bacteria</taxon>
        <taxon>Bacillati</taxon>
        <taxon>Actinomycetota</taxon>
        <taxon>Actinomycetes</taxon>
        <taxon>Micrococcales</taxon>
        <taxon>Microbacteriaceae</taxon>
        <taxon>Microbacterium</taxon>
    </lineage>
</organism>
<dbReference type="Gene3D" id="3.20.20.140">
    <property type="entry name" value="Metal-dependent hydrolases"/>
    <property type="match status" value="1"/>
</dbReference>
<dbReference type="InterPro" id="IPR011059">
    <property type="entry name" value="Metal-dep_hydrolase_composite"/>
</dbReference>
<dbReference type="GO" id="GO:0016810">
    <property type="term" value="F:hydrolase activity, acting on carbon-nitrogen (but not peptide) bonds"/>
    <property type="evidence" value="ECO:0007669"/>
    <property type="project" value="InterPro"/>
</dbReference>
<dbReference type="PANTHER" id="PTHR43135">
    <property type="entry name" value="ALPHA-D-RIBOSE 1-METHYLPHOSPHONATE 5-TRIPHOSPHATE DIPHOSPHATASE"/>
    <property type="match status" value="1"/>
</dbReference>
<dbReference type="SUPFAM" id="SSF51338">
    <property type="entry name" value="Composite domain of metallo-dependent hydrolases"/>
    <property type="match status" value="1"/>
</dbReference>
<evidence type="ECO:0000256" key="1">
    <source>
        <dbReference type="SAM" id="MobiDB-lite"/>
    </source>
</evidence>
<dbReference type="AlphaFoldDB" id="A0A5C8I1M9"/>
<dbReference type="PANTHER" id="PTHR43135:SF3">
    <property type="entry name" value="ALPHA-D-RIBOSE 1-METHYLPHOSPHONATE 5-TRIPHOSPHATE DIPHOSPHATASE"/>
    <property type="match status" value="1"/>
</dbReference>
<comment type="caution">
    <text evidence="3">The sequence shown here is derived from an EMBL/GenBank/DDBJ whole genome shotgun (WGS) entry which is preliminary data.</text>
</comment>
<dbReference type="OrthoDB" id="3189065at2"/>
<feature type="domain" description="Amidohydrolase-related" evidence="2">
    <location>
        <begin position="97"/>
        <end position="442"/>
    </location>
</feature>
<evidence type="ECO:0000313" key="3">
    <source>
        <dbReference type="EMBL" id="TXK12229.1"/>
    </source>
</evidence>
<reference evidence="3 4" key="1">
    <citation type="submission" date="2019-08" db="EMBL/GenBank/DDBJ databases">
        <authorList>
            <person name="Dong K."/>
        </authorList>
    </citation>
    <scope>NUCLEOTIDE SEQUENCE [LARGE SCALE GENOMIC DNA]</scope>
    <source>
        <strain evidence="3 4">JCM14558</strain>
    </source>
</reference>
<dbReference type="Pfam" id="PF01979">
    <property type="entry name" value="Amidohydro_1"/>
    <property type="match status" value="1"/>
</dbReference>
<dbReference type="SUPFAM" id="SSF51556">
    <property type="entry name" value="Metallo-dependent hydrolases"/>
    <property type="match status" value="1"/>
</dbReference>
<gene>
    <name evidence="3" type="ORF">FVP77_01715</name>
</gene>
<dbReference type="Gene3D" id="2.30.40.10">
    <property type="entry name" value="Urease, subunit C, domain 1"/>
    <property type="match status" value="1"/>
</dbReference>
<evidence type="ECO:0000259" key="2">
    <source>
        <dbReference type="Pfam" id="PF01979"/>
    </source>
</evidence>
<feature type="compositionally biased region" description="Basic residues" evidence="1">
    <location>
        <begin position="1"/>
        <end position="13"/>
    </location>
</feature>
<dbReference type="Proteomes" id="UP000321034">
    <property type="component" value="Unassembled WGS sequence"/>
</dbReference>
<feature type="region of interest" description="Disordered" evidence="1">
    <location>
        <begin position="1"/>
        <end position="29"/>
    </location>
</feature>
<dbReference type="InterPro" id="IPR051781">
    <property type="entry name" value="Metallo-dep_Hydrolase"/>
</dbReference>
<dbReference type="InterPro" id="IPR057744">
    <property type="entry name" value="OTAase-like"/>
</dbReference>